<evidence type="ECO:0000313" key="1">
    <source>
        <dbReference type="EMBL" id="KAH9421358.1"/>
    </source>
</evidence>
<gene>
    <name evidence="1" type="ORF">DERP_010495</name>
</gene>
<evidence type="ECO:0000313" key="2">
    <source>
        <dbReference type="Proteomes" id="UP000887458"/>
    </source>
</evidence>
<sequence length="222" mass="24658">MRRLIRLSIIIELNFVIKEKPKIDGDGLDNVDDKIELGGIDLVATTGGTCLGVVTSFINNFLRALINCRSRSISRSFFEYLELDGDDGGNFAFLFNDDEVDVKQRSSFLFRLTVDIDFCVHFLGDKRCNLMINNSDECVSFFNSSVDSNNSLYARNSCRALSSDGIGFIASSIRDNASRILRCTVGDCSDCEQTTTSNISTGQVNVSLEELLEFMRSFSGII</sequence>
<name>A0ABQ8JFI9_DERPT</name>
<dbReference type="Proteomes" id="UP000887458">
    <property type="component" value="Unassembled WGS sequence"/>
</dbReference>
<keyword evidence="2" id="KW-1185">Reference proteome</keyword>
<dbReference type="EMBL" id="NJHN03000041">
    <property type="protein sequence ID" value="KAH9421358.1"/>
    <property type="molecule type" value="Genomic_DNA"/>
</dbReference>
<protein>
    <submittedName>
        <fullName evidence="1">Uncharacterized protein</fullName>
    </submittedName>
</protein>
<accession>A0ABQ8JFI9</accession>
<reference evidence="1 2" key="2">
    <citation type="journal article" date="2022" name="Mol. Biol. Evol.">
        <title>Comparative Genomics Reveals Insights into the Divergent Evolution of Astigmatic Mites and Household Pest Adaptations.</title>
        <authorList>
            <person name="Xiong Q."/>
            <person name="Wan A.T."/>
            <person name="Liu X."/>
            <person name="Fung C.S."/>
            <person name="Xiao X."/>
            <person name="Malainual N."/>
            <person name="Hou J."/>
            <person name="Wang L."/>
            <person name="Wang M."/>
            <person name="Yang K.Y."/>
            <person name="Cui Y."/>
            <person name="Leung E.L."/>
            <person name="Nong W."/>
            <person name="Shin S.K."/>
            <person name="Au S.W."/>
            <person name="Jeong K.Y."/>
            <person name="Chew F.T."/>
            <person name="Hui J.H."/>
            <person name="Leung T.F."/>
            <person name="Tungtrongchitr A."/>
            <person name="Zhong N."/>
            <person name="Liu Z."/>
            <person name="Tsui S.K."/>
        </authorList>
    </citation>
    <scope>NUCLEOTIDE SEQUENCE [LARGE SCALE GENOMIC DNA]</scope>
    <source>
        <strain evidence="1">Derp</strain>
    </source>
</reference>
<reference evidence="1 2" key="1">
    <citation type="journal article" date="2018" name="J. Allergy Clin. Immunol.">
        <title>High-quality assembly of Dermatophagoides pteronyssinus genome and transcriptome reveals a wide range of novel allergens.</title>
        <authorList>
            <person name="Liu X.Y."/>
            <person name="Yang K.Y."/>
            <person name="Wang M.Q."/>
            <person name="Kwok J.S."/>
            <person name="Zeng X."/>
            <person name="Yang Z."/>
            <person name="Xiao X.J."/>
            <person name="Lau C.P."/>
            <person name="Li Y."/>
            <person name="Huang Z.M."/>
            <person name="Ba J.G."/>
            <person name="Yim A.K."/>
            <person name="Ouyang C.Y."/>
            <person name="Ngai S.M."/>
            <person name="Chan T.F."/>
            <person name="Leung E.L."/>
            <person name="Liu L."/>
            <person name="Liu Z.G."/>
            <person name="Tsui S.K."/>
        </authorList>
    </citation>
    <scope>NUCLEOTIDE SEQUENCE [LARGE SCALE GENOMIC DNA]</scope>
    <source>
        <strain evidence="1">Derp</strain>
    </source>
</reference>
<comment type="caution">
    <text evidence="1">The sequence shown here is derived from an EMBL/GenBank/DDBJ whole genome shotgun (WGS) entry which is preliminary data.</text>
</comment>
<organism evidence="1 2">
    <name type="scientific">Dermatophagoides pteronyssinus</name>
    <name type="common">European house dust mite</name>
    <dbReference type="NCBI Taxonomy" id="6956"/>
    <lineage>
        <taxon>Eukaryota</taxon>
        <taxon>Metazoa</taxon>
        <taxon>Ecdysozoa</taxon>
        <taxon>Arthropoda</taxon>
        <taxon>Chelicerata</taxon>
        <taxon>Arachnida</taxon>
        <taxon>Acari</taxon>
        <taxon>Acariformes</taxon>
        <taxon>Sarcoptiformes</taxon>
        <taxon>Astigmata</taxon>
        <taxon>Psoroptidia</taxon>
        <taxon>Analgoidea</taxon>
        <taxon>Pyroglyphidae</taxon>
        <taxon>Dermatophagoidinae</taxon>
        <taxon>Dermatophagoides</taxon>
    </lineage>
</organism>
<proteinExistence type="predicted"/>